<dbReference type="Proteomes" id="UP001164746">
    <property type="component" value="Chromosome 11"/>
</dbReference>
<dbReference type="EMBL" id="CP111022">
    <property type="protein sequence ID" value="WAR18702.1"/>
    <property type="molecule type" value="Genomic_DNA"/>
</dbReference>
<feature type="non-terminal residue" evidence="1">
    <location>
        <position position="1"/>
    </location>
</feature>
<reference evidence="1" key="1">
    <citation type="submission" date="2022-11" db="EMBL/GenBank/DDBJ databases">
        <title>Centuries of genome instability and evolution in soft-shell clam transmissible cancer (bioRxiv).</title>
        <authorList>
            <person name="Hart S.F.M."/>
            <person name="Yonemitsu M.A."/>
            <person name="Giersch R.M."/>
            <person name="Beal B.F."/>
            <person name="Arriagada G."/>
            <person name="Davis B.W."/>
            <person name="Ostrander E.A."/>
            <person name="Goff S.P."/>
            <person name="Metzger M.J."/>
        </authorList>
    </citation>
    <scope>NUCLEOTIDE SEQUENCE</scope>
    <source>
        <strain evidence="1">MELC-2E11</strain>
        <tissue evidence="1">Siphon/mantle</tissue>
    </source>
</reference>
<evidence type="ECO:0000313" key="1">
    <source>
        <dbReference type="EMBL" id="WAR18702.1"/>
    </source>
</evidence>
<protein>
    <submittedName>
        <fullName evidence="1">Uncharacterized protein</fullName>
    </submittedName>
</protein>
<accession>A0ABY7FCE7</accession>
<keyword evidence="2" id="KW-1185">Reference proteome</keyword>
<name>A0ABY7FCE7_MYAAR</name>
<proteinExistence type="predicted"/>
<gene>
    <name evidence="1" type="ORF">MAR_000540</name>
</gene>
<sequence length="76" mass="8300">MVFTLPKCNSITFKNYRVPEFAGSLLFPGWLQLRQAHHGHGHAGLDGPLEAAMAGQPVLAGHHVTQTRCGRLLLLN</sequence>
<evidence type="ECO:0000313" key="2">
    <source>
        <dbReference type="Proteomes" id="UP001164746"/>
    </source>
</evidence>
<organism evidence="1 2">
    <name type="scientific">Mya arenaria</name>
    <name type="common">Soft-shell clam</name>
    <dbReference type="NCBI Taxonomy" id="6604"/>
    <lineage>
        <taxon>Eukaryota</taxon>
        <taxon>Metazoa</taxon>
        <taxon>Spiralia</taxon>
        <taxon>Lophotrochozoa</taxon>
        <taxon>Mollusca</taxon>
        <taxon>Bivalvia</taxon>
        <taxon>Autobranchia</taxon>
        <taxon>Heteroconchia</taxon>
        <taxon>Euheterodonta</taxon>
        <taxon>Imparidentia</taxon>
        <taxon>Neoheterodontei</taxon>
        <taxon>Myida</taxon>
        <taxon>Myoidea</taxon>
        <taxon>Myidae</taxon>
        <taxon>Mya</taxon>
    </lineage>
</organism>